<feature type="signal peptide" evidence="1">
    <location>
        <begin position="1"/>
        <end position="32"/>
    </location>
</feature>
<dbReference type="SUPFAM" id="SSF49899">
    <property type="entry name" value="Concanavalin A-like lectins/glucanases"/>
    <property type="match status" value="1"/>
</dbReference>
<dbReference type="EMBL" id="CAJNNV010005462">
    <property type="protein sequence ID" value="CAE8592098.1"/>
    <property type="molecule type" value="Genomic_DNA"/>
</dbReference>
<dbReference type="AlphaFoldDB" id="A0A813DS20"/>
<dbReference type="Pfam" id="PF26113">
    <property type="entry name" value="GH16_XgeA"/>
    <property type="match status" value="1"/>
</dbReference>
<keyword evidence="3" id="KW-1185">Reference proteome</keyword>
<name>A0A813DS20_POLGL</name>
<keyword evidence="1" id="KW-0732">Signal</keyword>
<dbReference type="InterPro" id="IPR013320">
    <property type="entry name" value="ConA-like_dom_sf"/>
</dbReference>
<gene>
    <name evidence="2" type="ORF">PGLA1383_LOCUS10756</name>
</gene>
<dbReference type="Gene3D" id="2.60.120.200">
    <property type="match status" value="1"/>
</dbReference>
<reference evidence="2" key="1">
    <citation type="submission" date="2021-02" db="EMBL/GenBank/DDBJ databases">
        <authorList>
            <person name="Dougan E. K."/>
            <person name="Rhodes N."/>
            <person name="Thang M."/>
            <person name="Chan C."/>
        </authorList>
    </citation>
    <scope>NUCLEOTIDE SEQUENCE</scope>
</reference>
<evidence type="ECO:0000313" key="3">
    <source>
        <dbReference type="Proteomes" id="UP000654075"/>
    </source>
</evidence>
<accession>A0A813DS20</accession>
<dbReference type="Proteomes" id="UP000654075">
    <property type="component" value="Unassembled WGS sequence"/>
</dbReference>
<comment type="caution">
    <text evidence="2">The sequence shown here is derived from an EMBL/GenBank/DDBJ whole genome shotgun (WGS) entry which is preliminary data.</text>
</comment>
<feature type="non-terminal residue" evidence="2">
    <location>
        <position position="1"/>
    </location>
</feature>
<proteinExistence type="predicted"/>
<dbReference type="OrthoDB" id="426982at2759"/>
<protein>
    <recommendedName>
        <fullName evidence="4">GH16 domain-containing protein</fullName>
    </recommendedName>
</protein>
<organism evidence="2 3">
    <name type="scientific">Polarella glacialis</name>
    <name type="common">Dinoflagellate</name>
    <dbReference type="NCBI Taxonomy" id="89957"/>
    <lineage>
        <taxon>Eukaryota</taxon>
        <taxon>Sar</taxon>
        <taxon>Alveolata</taxon>
        <taxon>Dinophyceae</taxon>
        <taxon>Suessiales</taxon>
        <taxon>Suessiaceae</taxon>
        <taxon>Polarella</taxon>
    </lineage>
</organism>
<feature type="non-terminal residue" evidence="2">
    <location>
        <position position="140"/>
    </location>
</feature>
<evidence type="ECO:0000313" key="2">
    <source>
        <dbReference type="EMBL" id="CAE8592098.1"/>
    </source>
</evidence>
<feature type="chain" id="PRO_5032952880" description="GH16 domain-containing protein" evidence="1">
    <location>
        <begin position="33"/>
        <end position="140"/>
    </location>
</feature>
<evidence type="ECO:0000256" key="1">
    <source>
        <dbReference type="SAM" id="SignalP"/>
    </source>
</evidence>
<evidence type="ECO:0008006" key="4">
    <source>
        <dbReference type="Google" id="ProtNLM"/>
    </source>
</evidence>
<sequence>FAMPRWLGTGRTWLSFLALWGLLLGSGSQVRGDEDHYELKEQYVGEGFYDKWSFYTGKDPTNGIVDFVDWAEAKAKGMISASWDRVFMGVDSTTTLWGNNGRAAVKLLSNSVYNNGLFVLRADHVPTACGAWPAWWMFGE</sequence>